<evidence type="ECO:0000313" key="1">
    <source>
        <dbReference type="EMBL" id="KAJ8984893.1"/>
    </source>
</evidence>
<dbReference type="Proteomes" id="UP001162164">
    <property type="component" value="Unassembled WGS sequence"/>
</dbReference>
<reference evidence="1" key="1">
    <citation type="journal article" date="2023" name="Insect Mol. Biol.">
        <title>Genome sequencing provides insights into the evolution of gene families encoding plant cell wall-degrading enzymes in longhorned beetles.</title>
        <authorList>
            <person name="Shin N.R."/>
            <person name="Okamura Y."/>
            <person name="Kirsch R."/>
            <person name="Pauchet Y."/>
        </authorList>
    </citation>
    <scope>NUCLEOTIDE SEQUENCE</scope>
    <source>
        <strain evidence="1">MMC_N1</strain>
    </source>
</reference>
<name>A0ABQ9K5L0_9CUCU</name>
<gene>
    <name evidence="1" type="ORF">NQ317_002733</name>
</gene>
<dbReference type="EMBL" id="JAPWTJ010000024">
    <property type="protein sequence ID" value="KAJ8984893.1"/>
    <property type="molecule type" value="Genomic_DNA"/>
</dbReference>
<keyword evidence="2" id="KW-1185">Reference proteome</keyword>
<organism evidence="1 2">
    <name type="scientific">Molorchus minor</name>
    <dbReference type="NCBI Taxonomy" id="1323400"/>
    <lineage>
        <taxon>Eukaryota</taxon>
        <taxon>Metazoa</taxon>
        <taxon>Ecdysozoa</taxon>
        <taxon>Arthropoda</taxon>
        <taxon>Hexapoda</taxon>
        <taxon>Insecta</taxon>
        <taxon>Pterygota</taxon>
        <taxon>Neoptera</taxon>
        <taxon>Endopterygota</taxon>
        <taxon>Coleoptera</taxon>
        <taxon>Polyphaga</taxon>
        <taxon>Cucujiformia</taxon>
        <taxon>Chrysomeloidea</taxon>
        <taxon>Cerambycidae</taxon>
        <taxon>Lamiinae</taxon>
        <taxon>Monochamini</taxon>
        <taxon>Molorchus</taxon>
    </lineage>
</organism>
<accession>A0ABQ9K5L0</accession>
<proteinExistence type="predicted"/>
<comment type="caution">
    <text evidence="1">The sequence shown here is derived from an EMBL/GenBank/DDBJ whole genome shotgun (WGS) entry which is preliminary data.</text>
</comment>
<sequence length="82" mass="9335">MLLRVVKSSAFCGTAVLSLFFSNFYSETWLTHSDISDVFLTNKQIYPYNLPLLVTLNMSFTSNDYCCMGDYVIQEAKLTVLT</sequence>
<protein>
    <submittedName>
        <fullName evidence="1">Uncharacterized protein</fullName>
    </submittedName>
</protein>
<evidence type="ECO:0000313" key="2">
    <source>
        <dbReference type="Proteomes" id="UP001162164"/>
    </source>
</evidence>